<evidence type="ECO:0000313" key="2">
    <source>
        <dbReference type="EMBL" id="MRX62857.1"/>
    </source>
</evidence>
<comment type="caution">
    <text evidence="2">The sequence shown here is derived from an EMBL/GenBank/DDBJ whole genome shotgun (WGS) entry which is preliminary data.</text>
</comment>
<evidence type="ECO:0000256" key="1">
    <source>
        <dbReference type="SAM" id="SignalP"/>
    </source>
</evidence>
<proteinExistence type="predicted"/>
<evidence type="ECO:0008006" key="4">
    <source>
        <dbReference type="Google" id="ProtNLM"/>
    </source>
</evidence>
<dbReference type="OrthoDB" id="1446823at2"/>
<dbReference type="EMBL" id="WKJH01000001">
    <property type="protein sequence ID" value="MRX62857.1"/>
    <property type="molecule type" value="Genomic_DNA"/>
</dbReference>
<organism evidence="2 3">
    <name type="scientific">Maribacter luteus</name>
    <dbReference type="NCBI Taxonomy" id="2594478"/>
    <lineage>
        <taxon>Bacteria</taxon>
        <taxon>Pseudomonadati</taxon>
        <taxon>Bacteroidota</taxon>
        <taxon>Flavobacteriia</taxon>
        <taxon>Flavobacteriales</taxon>
        <taxon>Flavobacteriaceae</taxon>
        <taxon>Maribacter</taxon>
    </lineage>
</organism>
<keyword evidence="1" id="KW-0732">Signal</keyword>
<evidence type="ECO:0000313" key="3">
    <source>
        <dbReference type="Proteomes" id="UP000443153"/>
    </source>
</evidence>
<reference evidence="2 3" key="1">
    <citation type="submission" date="2019-11" db="EMBL/GenBank/DDBJ databases">
        <title>Maribacter lutea sp. nov., a marine bacterium isolated from intertidal sand.</title>
        <authorList>
            <person name="Liu A."/>
        </authorList>
    </citation>
    <scope>NUCLEOTIDE SEQUENCE [LARGE SCALE GENOMIC DNA]</scope>
    <source>
        <strain evidence="2 3">RZ05</strain>
    </source>
</reference>
<gene>
    <name evidence="2" type="ORF">GJ691_01635</name>
</gene>
<feature type="signal peptide" evidence="1">
    <location>
        <begin position="1"/>
        <end position="19"/>
    </location>
</feature>
<dbReference type="RefSeq" id="WP_154363098.1">
    <property type="nucleotide sequence ID" value="NZ_CANMYZ010000001.1"/>
</dbReference>
<dbReference type="AlphaFoldDB" id="A0A6I2MJ77"/>
<feature type="chain" id="PRO_5026186616" description="Dihydroorotase" evidence="1">
    <location>
        <begin position="20"/>
        <end position="119"/>
    </location>
</feature>
<name>A0A6I2MJ77_9FLAO</name>
<accession>A0A6I2MJ77</accession>
<keyword evidence="3" id="KW-1185">Reference proteome</keyword>
<sequence>MKKLVFVLTAFFCFGWANGQNNESSIEKGSILVLGTPSAGLDFKHIHFPKRNFIIKRGGIADYKALIGRKVQVSHVESSQNGETEIVLKPLDGQRFFRFLPKVKANYEKALDRGELKPI</sequence>
<protein>
    <recommendedName>
        <fullName evidence="4">Dihydroorotase</fullName>
    </recommendedName>
</protein>
<dbReference type="Proteomes" id="UP000443153">
    <property type="component" value="Unassembled WGS sequence"/>
</dbReference>